<gene>
    <name evidence="3" type="ORF">N7498_010040</name>
</gene>
<keyword evidence="4" id="KW-1185">Reference proteome</keyword>
<name>A0A9W9JA07_9EURO</name>
<reference evidence="3" key="2">
    <citation type="journal article" date="2023" name="IMA Fungus">
        <title>Comparative genomic study of the Penicillium genus elucidates a diverse pangenome and 15 lateral gene transfer events.</title>
        <authorList>
            <person name="Petersen C."/>
            <person name="Sorensen T."/>
            <person name="Nielsen M.R."/>
            <person name="Sondergaard T.E."/>
            <person name="Sorensen J.L."/>
            <person name="Fitzpatrick D.A."/>
            <person name="Frisvad J.C."/>
            <person name="Nielsen K.L."/>
        </authorList>
    </citation>
    <scope>NUCLEOTIDE SEQUENCE</scope>
    <source>
        <strain evidence="3">IBT 15544</strain>
    </source>
</reference>
<dbReference type="CDD" id="cd06257">
    <property type="entry name" value="DnaJ"/>
    <property type="match status" value="1"/>
</dbReference>
<dbReference type="AlphaFoldDB" id="A0A9W9JA07"/>
<sequence>MPSSRTISFFLHSPAPGIASPSLHTCSVRSLTCQHGTTRTRPQPRPQYKARFSPAARPSMAFFTSTSARPREKNFYEVLDLPPTATAAEIKKQFYALSLRHHPDRNRADPDASQRFARISAAYNTLGNASKRATYDRDHGLQTQPRPSPSGSHSSHSANLHKGYAGSRPPSGLSKRRGTFRGPPPSFYDQGGYGNTGRTESGSWTAGAEYANAAAGGGGAHKKRDPEDYQGFIERNPLGHFNARGHFRTQRAEDIRRRDRYVRARQASLKEDGARDTSAKGEIRVVRLITVCGILVVTGLLGGFAQSVMPTTPAVQAQGVQAQAAAATASAERAAKRRRETMSG</sequence>
<dbReference type="PROSITE" id="PS50076">
    <property type="entry name" value="DNAJ_2"/>
    <property type="match status" value="1"/>
</dbReference>
<dbReference type="PANTHER" id="PTHR44873:SF1">
    <property type="entry name" value="DNAJ HOMOLOG SUBFAMILY C MEMBER 30, MITOCHONDRIAL"/>
    <property type="match status" value="1"/>
</dbReference>
<dbReference type="SUPFAM" id="SSF46565">
    <property type="entry name" value="Chaperone J-domain"/>
    <property type="match status" value="1"/>
</dbReference>
<accession>A0A9W9JA07</accession>
<reference evidence="3" key="1">
    <citation type="submission" date="2022-12" db="EMBL/GenBank/DDBJ databases">
        <authorList>
            <person name="Petersen C."/>
        </authorList>
    </citation>
    <scope>NUCLEOTIDE SEQUENCE</scope>
    <source>
        <strain evidence="3">IBT 15544</strain>
    </source>
</reference>
<evidence type="ECO:0000259" key="2">
    <source>
        <dbReference type="PROSITE" id="PS50076"/>
    </source>
</evidence>
<evidence type="ECO:0000313" key="4">
    <source>
        <dbReference type="Proteomes" id="UP001150904"/>
    </source>
</evidence>
<feature type="domain" description="J" evidence="2">
    <location>
        <begin position="74"/>
        <end position="139"/>
    </location>
</feature>
<dbReference type="InterPro" id="IPR018253">
    <property type="entry name" value="DnaJ_domain_CS"/>
</dbReference>
<dbReference type="SMART" id="SM00271">
    <property type="entry name" value="DnaJ"/>
    <property type="match status" value="1"/>
</dbReference>
<dbReference type="PRINTS" id="PR00625">
    <property type="entry name" value="JDOMAIN"/>
</dbReference>
<evidence type="ECO:0000256" key="1">
    <source>
        <dbReference type="SAM" id="MobiDB-lite"/>
    </source>
</evidence>
<proteinExistence type="predicted"/>
<evidence type="ECO:0000313" key="3">
    <source>
        <dbReference type="EMBL" id="KAJ5191055.1"/>
    </source>
</evidence>
<comment type="caution">
    <text evidence="3">The sequence shown here is derived from an EMBL/GenBank/DDBJ whole genome shotgun (WGS) entry which is preliminary data.</text>
</comment>
<dbReference type="Pfam" id="PF00226">
    <property type="entry name" value="DnaJ"/>
    <property type="match status" value="1"/>
</dbReference>
<dbReference type="GeneID" id="83184397"/>
<dbReference type="Proteomes" id="UP001150904">
    <property type="component" value="Unassembled WGS sequence"/>
</dbReference>
<dbReference type="InterPro" id="IPR001623">
    <property type="entry name" value="DnaJ_domain"/>
</dbReference>
<protein>
    <recommendedName>
        <fullName evidence="2">J domain-containing protein</fullName>
    </recommendedName>
</protein>
<dbReference type="InterPro" id="IPR036869">
    <property type="entry name" value="J_dom_sf"/>
</dbReference>
<dbReference type="OrthoDB" id="10250354at2759"/>
<dbReference type="InterPro" id="IPR053025">
    <property type="entry name" value="Mito_ATP_Synthase-Asso"/>
</dbReference>
<dbReference type="RefSeq" id="XP_058303995.1">
    <property type="nucleotide sequence ID" value="XM_058457096.1"/>
</dbReference>
<dbReference type="PANTHER" id="PTHR44873">
    <property type="entry name" value="DNAJ HOMOLOG SUBFAMILY C MEMBER 30, MITOCHONDRIAL"/>
    <property type="match status" value="1"/>
</dbReference>
<dbReference type="Gene3D" id="1.10.287.110">
    <property type="entry name" value="DnaJ domain"/>
    <property type="match status" value="1"/>
</dbReference>
<feature type="region of interest" description="Disordered" evidence="1">
    <location>
        <begin position="138"/>
        <end position="201"/>
    </location>
</feature>
<dbReference type="EMBL" id="JAPQKR010000016">
    <property type="protein sequence ID" value="KAJ5191055.1"/>
    <property type="molecule type" value="Genomic_DNA"/>
</dbReference>
<dbReference type="PROSITE" id="PS00636">
    <property type="entry name" value="DNAJ_1"/>
    <property type="match status" value="1"/>
</dbReference>
<organism evidence="3 4">
    <name type="scientific">Penicillium cinerascens</name>
    <dbReference type="NCBI Taxonomy" id="70096"/>
    <lineage>
        <taxon>Eukaryota</taxon>
        <taxon>Fungi</taxon>
        <taxon>Dikarya</taxon>
        <taxon>Ascomycota</taxon>
        <taxon>Pezizomycotina</taxon>
        <taxon>Eurotiomycetes</taxon>
        <taxon>Eurotiomycetidae</taxon>
        <taxon>Eurotiales</taxon>
        <taxon>Aspergillaceae</taxon>
        <taxon>Penicillium</taxon>
    </lineage>
</organism>